<gene>
    <name evidence="8" type="ORF">K460DRAFT_326693</name>
</gene>
<evidence type="ECO:0000256" key="2">
    <source>
        <dbReference type="ARBA" id="ARBA00010992"/>
    </source>
</evidence>
<comment type="similarity">
    <text evidence="2">Belongs to the major facilitator superfamily. Sugar transporter (TC 2.A.1.1) family.</text>
</comment>
<dbReference type="Proteomes" id="UP000800039">
    <property type="component" value="Unassembled WGS sequence"/>
</dbReference>
<dbReference type="SUPFAM" id="SSF103473">
    <property type="entry name" value="MFS general substrate transporter"/>
    <property type="match status" value="1"/>
</dbReference>
<feature type="transmembrane region" description="Helical" evidence="6">
    <location>
        <begin position="289"/>
        <end position="311"/>
    </location>
</feature>
<dbReference type="EMBL" id="ML976614">
    <property type="protein sequence ID" value="KAF1850131.1"/>
    <property type="molecule type" value="Genomic_DNA"/>
</dbReference>
<keyword evidence="4 6" id="KW-1133">Transmembrane helix</keyword>
<evidence type="ECO:0000256" key="5">
    <source>
        <dbReference type="ARBA" id="ARBA00023136"/>
    </source>
</evidence>
<comment type="caution">
    <text evidence="8">The sequence shown here is derived from an EMBL/GenBank/DDBJ whole genome shotgun (WGS) entry which is preliminary data.</text>
</comment>
<sequence length="555" mass="63312">MAPVGAAAAARQAAPVLTRIVEQDTVPWYRKRNLRRLYLLLLPTCIGIEMTSGFDSQMINTVQIAPSWQAYFNHPRGALLGIISSAYNLGAICALPLVPYINDKYGRRWAIFIGSLIMVVGSLVQALSVNAGMYVFARWILGFGIPFCIIAGSALMGELAYPKERPIMTSLFNALWFVGSLIAAGTSYGTQTIKSDWAWRIPCLLQAGPSIVQMIFIFMIPESPRFLISKDRREEAYHTLITFHAEGDTSSHFAAAEMAQIEHTIRIELENSQRSWREMITVPGLRKRVIIGSFLGLFTQWSGNTLLSYYLNDLLRLIGYSDPQFVGKLNVGQNSWNLVSAVCISLLVRRFPRRKMYLICASSLLCCYVAWTIAVKTYMKTKRAEPARLVIAIIFIYQACYNIGYNALTYTFLVELFPFTQRAKGITIFQFFGRSAAFFTTFVNPIGLHAIGWKWLTTYCCWLAFEIVFIYLMFPETYGRTLEELAFLFEDRALAEEATRNVEKQMDYAARRFSRMDERMSWEMDVVIPNKDGNSRDRGGRVEVRDMRRGDWWED</sequence>
<dbReference type="OrthoDB" id="6133115at2759"/>
<dbReference type="GeneID" id="63847884"/>
<feature type="domain" description="Major facilitator superfamily (MFS) profile" evidence="7">
    <location>
        <begin position="41"/>
        <end position="478"/>
    </location>
</feature>
<feature type="transmembrane region" description="Helical" evidence="6">
    <location>
        <begin position="387"/>
        <end position="413"/>
    </location>
</feature>
<dbReference type="PANTHER" id="PTHR48022">
    <property type="entry name" value="PLASTIDIC GLUCOSE TRANSPORTER 4"/>
    <property type="match status" value="1"/>
</dbReference>
<dbReference type="PANTHER" id="PTHR48022:SF29">
    <property type="entry name" value="SUGAR TRANSPORTER, PUTATIVE (AFU_ORTHOLOGUE AFUA_6G14500)-RELATED"/>
    <property type="match status" value="1"/>
</dbReference>
<dbReference type="InterPro" id="IPR005828">
    <property type="entry name" value="MFS_sugar_transport-like"/>
</dbReference>
<feature type="transmembrane region" description="Helical" evidence="6">
    <location>
        <begin position="37"/>
        <end position="59"/>
    </location>
</feature>
<dbReference type="InterPro" id="IPR050360">
    <property type="entry name" value="MFS_Sugar_Transporters"/>
</dbReference>
<feature type="transmembrane region" description="Helical" evidence="6">
    <location>
        <begin position="79"/>
        <end position="98"/>
    </location>
</feature>
<organism evidence="8 9">
    <name type="scientific">Cucurbitaria berberidis CBS 394.84</name>
    <dbReference type="NCBI Taxonomy" id="1168544"/>
    <lineage>
        <taxon>Eukaryota</taxon>
        <taxon>Fungi</taxon>
        <taxon>Dikarya</taxon>
        <taxon>Ascomycota</taxon>
        <taxon>Pezizomycotina</taxon>
        <taxon>Dothideomycetes</taxon>
        <taxon>Pleosporomycetidae</taxon>
        <taxon>Pleosporales</taxon>
        <taxon>Pleosporineae</taxon>
        <taxon>Cucurbitariaceae</taxon>
        <taxon>Cucurbitaria</taxon>
    </lineage>
</organism>
<evidence type="ECO:0000256" key="4">
    <source>
        <dbReference type="ARBA" id="ARBA00022989"/>
    </source>
</evidence>
<reference evidence="8" key="1">
    <citation type="submission" date="2020-01" db="EMBL/GenBank/DDBJ databases">
        <authorList>
            <consortium name="DOE Joint Genome Institute"/>
            <person name="Haridas S."/>
            <person name="Albert R."/>
            <person name="Binder M."/>
            <person name="Bloem J."/>
            <person name="Labutti K."/>
            <person name="Salamov A."/>
            <person name="Andreopoulos B."/>
            <person name="Baker S.E."/>
            <person name="Barry K."/>
            <person name="Bills G."/>
            <person name="Bluhm B.H."/>
            <person name="Cannon C."/>
            <person name="Castanera R."/>
            <person name="Culley D.E."/>
            <person name="Daum C."/>
            <person name="Ezra D."/>
            <person name="Gonzalez J.B."/>
            <person name="Henrissat B."/>
            <person name="Kuo A."/>
            <person name="Liang C."/>
            <person name="Lipzen A."/>
            <person name="Lutzoni F."/>
            <person name="Magnuson J."/>
            <person name="Mondo S."/>
            <person name="Nolan M."/>
            <person name="Ohm R."/>
            <person name="Pangilinan J."/>
            <person name="Park H.-J."/>
            <person name="Ramirez L."/>
            <person name="Alfaro M."/>
            <person name="Sun H."/>
            <person name="Tritt A."/>
            <person name="Yoshinaga Y."/>
            <person name="Zwiers L.-H."/>
            <person name="Turgeon B.G."/>
            <person name="Goodwin S.B."/>
            <person name="Spatafora J.W."/>
            <person name="Crous P.W."/>
            <person name="Grigoriev I.V."/>
        </authorList>
    </citation>
    <scope>NUCLEOTIDE SEQUENCE</scope>
    <source>
        <strain evidence="8">CBS 394.84</strain>
    </source>
</reference>
<accession>A0A9P4LBZ4</accession>
<evidence type="ECO:0000313" key="9">
    <source>
        <dbReference type="Proteomes" id="UP000800039"/>
    </source>
</evidence>
<feature type="transmembrane region" description="Helical" evidence="6">
    <location>
        <begin position="425"/>
        <end position="443"/>
    </location>
</feature>
<protein>
    <submittedName>
        <fullName evidence="8">Hexose transporter-like protein</fullName>
    </submittedName>
</protein>
<feature type="transmembrane region" description="Helical" evidence="6">
    <location>
        <begin position="135"/>
        <end position="155"/>
    </location>
</feature>
<dbReference type="GO" id="GO:0016020">
    <property type="term" value="C:membrane"/>
    <property type="evidence" value="ECO:0007669"/>
    <property type="project" value="UniProtKB-SubCell"/>
</dbReference>
<evidence type="ECO:0000256" key="1">
    <source>
        <dbReference type="ARBA" id="ARBA00004141"/>
    </source>
</evidence>
<feature type="transmembrane region" description="Helical" evidence="6">
    <location>
        <begin position="197"/>
        <end position="220"/>
    </location>
</feature>
<dbReference type="PROSITE" id="PS50850">
    <property type="entry name" value="MFS"/>
    <property type="match status" value="1"/>
</dbReference>
<feature type="transmembrane region" description="Helical" evidence="6">
    <location>
        <begin position="331"/>
        <end position="349"/>
    </location>
</feature>
<dbReference type="InterPro" id="IPR020846">
    <property type="entry name" value="MFS_dom"/>
</dbReference>
<feature type="transmembrane region" description="Helical" evidence="6">
    <location>
        <begin position="110"/>
        <end position="129"/>
    </location>
</feature>
<proteinExistence type="inferred from homology"/>
<dbReference type="GO" id="GO:0005351">
    <property type="term" value="F:carbohydrate:proton symporter activity"/>
    <property type="evidence" value="ECO:0007669"/>
    <property type="project" value="TreeGrafter"/>
</dbReference>
<dbReference type="FunFam" id="1.20.1250.20:FF:000117">
    <property type="entry name" value="MFS hexose transporter"/>
    <property type="match status" value="1"/>
</dbReference>
<dbReference type="AlphaFoldDB" id="A0A9P4LBZ4"/>
<comment type="subcellular location">
    <subcellularLocation>
        <location evidence="1">Membrane</location>
        <topology evidence="1">Multi-pass membrane protein</topology>
    </subcellularLocation>
</comment>
<evidence type="ECO:0000259" key="7">
    <source>
        <dbReference type="PROSITE" id="PS50850"/>
    </source>
</evidence>
<keyword evidence="5 6" id="KW-0472">Membrane</keyword>
<feature type="transmembrane region" description="Helical" evidence="6">
    <location>
        <begin position="167"/>
        <end position="185"/>
    </location>
</feature>
<keyword evidence="3 6" id="KW-0812">Transmembrane</keyword>
<evidence type="ECO:0000256" key="6">
    <source>
        <dbReference type="SAM" id="Phobius"/>
    </source>
</evidence>
<dbReference type="Gene3D" id="1.20.1250.20">
    <property type="entry name" value="MFS general substrate transporter like domains"/>
    <property type="match status" value="1"/>
</dbReference>
<keyword evidence="9" id="KW-1185">Reference proteome</keyword>
<evidence type="ECO:0000313" key="8">
    <source>
        <dbReference type="EMBL" id="KAF1850131.1"/>
    </source>
</evidence>
<dbReference type="Pfam" id="PF00083">
    <property type="entry name" value="Sugar_tr"/>
    <property type="match status" value="1"/>
</dbReference>
<name>A0A9P4LBZ4_9PLEO</name>
<dbReference type="RefSeq" id="XP_040792694.1">
    <property type="nucleotide sequence ID" value="XM_040930632.1"/>
</dbReference>
<dbReference type="InterPro" id="IPR036259">
    <property type="entry name" value="MFS_trans_sf"/>
</dbReference>
<evidence type="ECO:0000256" key="3">
    <source>
        <dbReference type="ARBA" id="ARBA00022692"/>
    </source>
</evidence>
<feature type="transmembrane region" description="Helical" evidence="6">
    <location>
        <begin position="455"/>
        <end position="474"/>
    </location>
</feature>